<reference evidence="2" key="2">
    <citation type="submission" date="2011-01" db="EMBL/GenBank/DDBJ databases">
        <title>The complete genome of Deinococcus maricopensis DSM 21211.</title>
        <authorList>
            <consortium name="US DOE Joint Genome Institute (JGI-PGF)"/>
            <person name="Lucas S."/>
            <person name="Copeland A."/>
            <person name="Lapidus A."/>
            <person name="Goodwin L."/>
            <person name="Pitluck S."/>
            <person name="Kyrpides N."/>
            <person name="Mavromatis K."/>
            <person name="Pagani I."/>
            <person name="Ivanova N."/>
            <person name="Ovchinnikova G."/>
            <person name="Zeytun A."/>
            <person name="Detter J.C."/>
            <person name="Han C."/>
            <person name="Land M."/>
            <person name="Hauser L."/>
            <person name="Markowitz V."/>
            <person name="Cheng J.-F."/>
            <person name="Hugenholtz P."/>
            <person name="Woyke T."/>
            <person name="Wu D."/>
            <person name="Pukall R."/>
            <person name="Gehrich-Schroeter G."/>
            <person name="Brambilla E."/>
            <person name="Klenk H.-P."/>
            <person name="Eisen J.A."/>
        </authorList>
    </citation>
    <scope>NUCLEOTIDE SEQUENCE [LARGE SCALE GENOMIC DNA]</scope>
    <source>
        <strain evidence="2">DSM 21211 / LMG 22137 / NRRL B-23946 / LB-34</strain>
    </source>
</reference>
<dbReference type="OrthoDB" id="9787207at2"/>
<name>E8U688_DEIML</name>
<dbReference type="STRING" id="709986.Deima_0923"/>
<evidence type="ECO:0008006" key="3">
    <source>
        <dbReference type="Google" id="ProtNLM"/>
    </source>
</evidence>
<dbReference type="EMBL" id="CP002454">
    <property type="protein sequence ID" value="ADV66577.1"/>
    <property type="molecule type" value="Genomic_DNA"/>
</dbReference>
<protein>
    <recommendedName>
        <fullName evidence="3">Winged helix-turn-helix domain-containing protein</fullName>
    </recommendedName>
</protein>
<keyword evidence="2" id="KW-1185">Reference proteome</keyword>
<evidence type="ECO:0000313" key="1">
    <source>
        <dbReference type="EMBL" id="ADV66577.1"/>
    </source>
</evidence>
<dbReference type="RefSeq" id="WP_013556082.1">
    <property type="nucleotide sequence ID" value="NC_014958.1"/>
</dbReference>
<proteinExistence type="predicted"/>
<dbReference type="Pfam" id="PF06224">
    <property type="entry name" value="AlkZ-like"/>
    <property type="match status" value="1"/>
</dbReference>
<dbReference type="KEGG" id="dmr:Deima_0923"/>
<evidence type="ECO:0000313" key="2">
    <source>
        <dbReference type="Proteomes" id="UP000008635"/>
    </source>
</evidence>
<dbReference type="HOGENOM" id="CLU_043035_0_0_0"/>
<dbReference type="PANTHER" id="PTHR30528">
    <property type="entry name" value="CYTOPLASMIC PROTEIN"/>
    <property type="match status" value="1"/>
</dbReference>
<accession>E8U688</accession>
<dbReference type="AlphaFoldDB" id="E8U688"/>
<dbReference type="PANTHER" id="PTHR30528:SF0">
    <property type="entry name" value="CYTOPLASMIC PROTEIN"/>
    <property type="match status" value="1"/>
</dbReference>
<dbReference type="eggNOG" id="COG3214">
    <property type="taxonomic scope" value="Bacteria"/>
</dbReference>
<dbReference type="Proteomes" id="UP000008635">
    <property type="component" value="Chromosome"/>
</dbReference>
<sequence length="363" mass="39942" precursor="true">MTLTPAALRAHATARTLPPRTTLQAALDRLGFVQADPIRAPARAQDLILMQRVKGYRAGDLERHYPRLNVEEDIIPNYGFVTRDVQRLLHPRGHRPLRIDQHAPGLTERVLAHVLERGEVHPRDVEAALGRQSVGNYWGGQSSATTSALDALHYRGHLRVTRREGGVRLYAPATHLDALRAAPLSDEVRALGLVHLITNVYAPLPRASLTGLLSLCGYGAPGLTSQLRAALNTALGGTLTEGRVDGVPYIWPAAEAPGDAAPMRGARIVAPFDPLVWDRRRFEHLHGWAYRFEAYTPAAKRTLGYYALPVLHADRAVGWANLSVNAGTLHADVQYRPDVRQTATLTRAVNAELDRYRAFLGAR</sequence>
<gene>
    <name evidence="1" type="ordered locus">Deima_0923</name>
</gene>
<dbReference type="InterPro" id="IPR009351">
    <property type="entry name" value="AlkZ-like"/>
</dbReference>
<organism evidence="1 2">
    <name type="scientific">Deinococcus maricopensis (strain DSM 21211 / LMG 22137 / NRRL B-23946 / LB-34)</name>
    <dbReference type="NCBI Taxonomy" id="709986"/>
    <lineage>
        <taxon>Bacteria</taxon>
        <taxon>Thermotogati</taxon>
        <taxon>Deinococcota</taxon>
        <taxon>Deinococci</taxon>
        <taxon>Deinococcales</taxon>
        <taxon>Deinococcaceae</taxon>
        <taxon>Deinococcus</taxon>
    </lineage>
</organism>
<reference evidence="1 2" key="1">
    <citation type="journal article" date="2011" name="Stand. Genomic Sci.">
        <title>Complete genome sequence of Deinococcus maricopensis type strain (LB-34).</title>
        <authorList>
            <person name="Pukall R."/>
            <person name="Zeytun A."/>
            <person name="Lucas S."/>
            <person name="Lapidus A."/>
            <person name="Hammon N."/>
            <person name="Deshpande S."/>
            <person name="Nolan M."/>
            <person name="Cheng J.F."/>
            <person name="Pitluck S."/>
            <person name="Liolios K."/>
            <person name="Pagani I."/>
            <person name="Mikhailova N."/>
            <person name="Ivanova N."/>
            <person name="Mavromatis K."/>
            <person name="Pati A."/>
            <person name="Tapia R."/>
            <person name="Han C."/>
            <person name="Goodwin L."/>
            <person name="Chen A."/>
            <person name="Palaniappan K."/>
            <person name="Land M."/>
            <person name="Hauser L."/>
            <person name="Chang Y.J."/>
            <person name="Jeffries C.D."/>
            <person name="Brambilla E.M."/>
            <person name="Rohde M."/>
            <person name="Goker M."/>
            <person name="Detter J.C."/>
            <person name="Woyke T."/>
            <person name="Bristow J."/>
            <person name="Eisen J.A."/>
            <person name="Markowitz V."/>
            <person name="Hugenholtz P."/>
            <person name="Kyrpides N.C."/>
            <person name="Klenk H.P."/>
        </authorList>
    </citation>
    <scope>NUCLEOTIDE SEQUENCE [LARGE SCALE GENOMIC DNA]</scope>
    <source>
        <strain evidence="2">DSM 21211 / LMG 22137 / NRRL B-23946 / LB-34</strain>
    </source>
</reference>